<reference evidence="3 4" key="1">
    <citation type="submission" date="2015-06" db="EMBL/GenBank/DDBJ databases">
        <title>Talaromyces atroroseus IBT 11181 draft genome.</title>
        <authorList>
            <person name="Rasmussen K.B."/>
            <person name="Rasmussen S."/>
            <person name="Petersen B."/>
            <person name="Sicheritz-Ponten T."/>
            <person name="Mortensen U.H."/>
            <person name="Thrane U."/>
        </authorList>
    </citation>
    <scope>NUCLEOTIDE SEQUENCE [LARGE SCALE GENOMIC DNA]</scope>
    <source>
        <strain evidence="3 4">IBT 11181</strain>
    </source>
</reference>
<evidence type="ECO:0000313" key="3">
    <source>
        <dbReference type="EMBL" id="OKL61559.1"/>
    </source>
</evidence>
<evidence type="ECO:0000313" key="4">
    <source>
        <dbReference type="Proteomes" id="UP000214365"/>
    </source>
</evidence>
<name>A0A225B0R0_TALAT</name>
<dbReference type="RefSeq" id="XP_020121680.1">
    <property type="nucleotide sequence ID" value="XM_020266253.1"/>
</dbReference>
<comment type="caution">
    <text evidence="3">The sequence shown here is derived from an EMBL/GenBank/DDBJ whole genome shotgun (WGS) entry which is preliminary data.</text>
</comment>
<dbReference type="InterPro" id="IPR011008">
    <property type="entry name" value="Dimeric_a/b-barrel"/>
</dbReference>
<dbReference type="SUPFAM" id="SSF54909">
    <property type="entry name" value="Dimeric alpha+beta barrel"/>
    <property type="match status" value="1"/>
</dbReference>
<dbReference type="Pfam" id="PF07110">
    <property type="entry name" value="EthD"/>
    <property type="match status" value="1"/>
</dbReference>
<dbReference type="GeneID" id="31003657"/>
<dbReference type="OrthoDB" id="3183782at2759"/>
<dbReference type="InterPro" id="IPR009799">
    <property type="entry name" value="EthD_dom"/>
</dbReference>
<comment type="similarity">
    <text evidence="1">Belongs to the tpcK family.</text>
</comment>
<proteinExistence type="inferred from homology"/>
<organism evidence="3 4">
    <name type="scientific">Talaromyces atroroseus</name>
    <dbReference type="NCBI Taxonomy" id="1441469"/>
    <lineage>
        <taxon>Eukaryota</taxon>
        <taxon>Fungi</taxon>
        <taxon>Dikarya</taxon>
        <taxon>Ascomycota</taxon>
        <taxon>Pezizomycotina</taxon>
        <taxon>Eurotiomycetes</taxon>
        <taxon>Eurotiomycetidae</taxon>
        <taxon>Eurotiales</taxon>
        <taxon>Trichocomaceae</taxon>
        <taxon>Talaromyces</taxon>
        <taxon>Talaromyces sect. Trachyspermi</taxon>
    </lineage>
</organism>
<dbReference type="EMBL" id="LFMY01000004">
    <property type="protein sequence ID" value="OKL61559.1"/>
    <property type="molecule type" value="Genomic_DNA"/>
</dbReference>
<evidence type="ECO:0000256" key="1">
    <source>
        <dbReference type="ARBA" id="ARBA00005986"/>
    </source>
</evidence>
<accession>A0A225B0R0</accession>
<evidence type="ECO:0000259" key="2">
    <source>
        <dbReference type="Pfam" id="PF07110"/>
    </source>
</evidence>
<gene>
    <name evidence="3" type="ORF">UA08_03902</name>
</gene>
<dbReference type="STRING" id="1441469.A0A225B0R0"/>
<dbReference type="Proteomes" id="UP000214365">
    <property type="component" value="Unassembled WGS sequence"/>
</dbReference>
<sequence>MAEQREGQRLKYTVTHYRQPHLTHEEFMKWIVEAHLPIAMPVFKKHRVLSYTLLSTFPQAMASMQADPEGHASIKEQEKWVDTSRALVSVRYAIPNLLESGEVLDMEK</sequence>
<keyword evidence="4" id="KW-1185">Reference proteome</keyword>
<protein>
    <recommendedName>
        <fullName evidence="2">EthD domain-containing protein</fullName>
    </recommendedName>
</protein>
<dbReference type="AlphaFoldDB" id="A0A225B0R0"/>
<feature type="domain" description="EthD" evidence="2">
    <location>
        <begin position="19"/>
        <end position="53"/>
    </location>
</feature>